<evidence type="ECO:0000313" key="3">
    <source>
        <dbReference type="Proteomes" id="UP000612899"/>
    </source>
</evidence>
<feature type="chain" id="PRO_5035250727" evidence="1">
    <location>
        <begin position="25"/>
        <end position="136"/>
    </location>
</feature>
<dbReference type="EMBL" id="BONY01000033">
    <property type="protein sequence ID" value="GIH07098.1"/>
    <property type="molecule type" value="Genomic_DNA"/>
</dbReference>
<keyword evidence="3" id="KW-1185">Reference proteome</keyword>
<name>A0A8J3QAB0_9ACTN</name>
<protein>
    <submittedName>
        <fullName evidence="2">Uncharacterized protein</fullName>
    </submittedName>
</protein>
<feature type="signal peptide" evidence="1">
    <location>
        <begin position="1"/>
        <end position="24"/>
    </location>
</feature>
<comment type="caution">
    <text evidence="2">The sequence shown here is derived from an EMBL/GenBank/DDBJ whole genome shotgun (WGS) entry which is preliminary data.</text>
</comment>
<evidence type="ECO:0000313" key="2">
    <source>
        <dbReference type="EMBL" id="GIH07098.1"/>
    </source>
</evidence>
<accession>A0A8J3QAB0</accession>
<reference evidence="2" key="1">
    <citation type="submission" date="2021-01" db="EMBL/GenBank/DDBJ databases">
        <title>Whole genome shotgun sequence of Rhizocola hellebori NBRC 109834.</title>
        <authorList>
            <person name="Komaki H."/>
            <person name="Tamura T."/>
        </authorList>
    </citation>
    <scope>NUCLEOTIDE SEQUENCE</scope>
    <source>
        <strain evidence="2">NBRC 109834</strain>
    </source>
</reference>
<gene>
    <name evidence="2" type="ORF">Rhe02_51650</name>
</gene>
<dbReference type="AlphaFoldDB" id="A0A8J3QAB0"/>
<sequence length="136" mass="14409">MKRLAIVVVTVLAALVSTAMPASAVSSGNSKNNFFRECSATVVVSDTTTPGKVEGYGGWGCAATSGFCPGYLVVTISYNGQEVIRTQKNTGPLTCPTTWSASVTYPDWSTVDGYRASIIVKGPYTNFTLWTGTIYT</sequence>
<evidence type="ECO:0000256" key="1">
    <source>
        <dbReference type="SAM" id="SignalP"/>
    </source>
</evidence>
<keyword evidence="1" id="KW-0732">Signal</keyword>
<organism evidence="2 3">
    <name type="scientific">Rhizocola hellebori</name>
    <dbReference type="NCBI Taxonomy" id="1392758"/>
    <lineage>
        <taxon>Bacteria</taxon>
        <taxon>Bacillati</taxon>
        <taxon>Actinomycetota</taxon>
        <taxon>Actinomycetes</taxon>
        <taxon>Micromonosporales</taxon>
        <taxon>Micromonosporaceae</taxon>
        <taxon>Rhizocola</taxon>
    </lineage>
</organism>
<dbReference type="Proteomes" id="UP000612899">
    <property type="component" value="Unassembled WGS sequence"/>
</dbReference>
<dbReference type="RefSeq" id="WP_203910902.1">
    <property type="nucleotide sequence ID" value="NZ_BONY01000033.1"/>
</dbReference>
<proteinExistence type="predicted"/>